<evidence type="ECO:0000313" key="10">
    <source>
        <dbReference type="EMBL" id="KAH6586266.1"/>
    </source>
</evidence>
<organism evidence="10 11">
    <name type="scientific">Batrachochytrium salamandrivorans</name>
    <dbReference type="NCBI Taxonomy" id="1357716"/>
    <lineage>
        <taxon>Eukaryota</taxon>
        <taxon>Fungi</taxon>
        <taxon>Fungi incertae sedis</taxon>
        <taxon>Chytridiomycota</taxon>
        <taxon>Chytridiomycota incertae sedis</taxon>
        <taxon>Chytridiomycetes</taxon>
        <taxon>Rhizophydiales</taxon>
        <taxon>Rhizophydiales incertae sedis</taxon>
        <taxon>Batrachochytrium</taxon>
    </lineage>
</organism>
<dbReference type="PANTHER" id="PTHR12226:SF2">
    <property type="entry name" value="MANNOSE-P-DOLICHOL UTILIZATION DEFECT 1 PROTEIN"/>
    <property type="match status" value="1"/>
</dbReference>
<evidence type="ECO:0000256" key="2">
    <source>
        <dbReference type="ARBA" id="ARBA00022448"/>
    </source>
</evidence>
<evidence type="ECO:0000256" key="4">
    <source>
        <dbReference type="ARBA" id="ARBA00022737"/>
    </source>
</evidence>
<comment type="subcellular location">
    <subcellularLocation>
        <location evidence="1 8">Membrane</location>
        <topology evidence="1 8">Multi-pass membrane protein</topology>
    </subcellularLocation>
</comment>
<evidence type="ECO:0000256" key="5">
    <source>
        <dbReference type="ARBA" id="ARBA00022989"/>
    </source>
</evidence>
<evidence type="ECO:0000313" key="11">
    <source>
        <dbReference type="Proteomes" id="UP001648503"/>
    </source>
</evidence>
<evidence type="ECO:0000256" key="8">
    <source>
        <dbReference type="PIRNR" id="PIRNR023381"/>
    </source>
</evidence>
<dbReference type="PIRSF" id="PIRSF023381">
    <property type="entry name" value="MannP-dilichol_defect-1p"/>
    <property type="match status" value="1"/>
</dbReference>
<keyword evidence="2" id="KW-0813">Transport</keyword>
<protein>
    <recommendedName>
        <fullName evidence="8">Mannose-P-dolichol utilization defect 1 protein homolog</fullName>
    </recommendedName>
</protein>
<comment type="caution">
    <text evidence="10">The sequence shown here is derived from an EMBL/GenBank/DDBJ whole genome shotgun (WGS) entry which is preliminary data.</text>
</comment>
<dbReference type="InterPro" id="IPR016817">
    <property type="entry name" value="MannP-dilichol_defect-1"/>
</dbReference>
<dbReference type="SMART" id="SM00679">
    <property type="entry name" value="CTNS"/>
    <property type="match status" value="2"/>
</dbReference>
<evidence type="ECO:0000256" key="6">
    <source>
        <dbReference type="ARBA" id="ARBA00023136"/>
    </source>
</evidence>
<evidence type="ECO:0000256" key="3">
    <source>
        <dbReference type="ARBA" id="ARBA00022692"/>
    </source>
</evidence>
<dbReference type="Proteomes" id="UP001648503">
    <property type="component" value="Unassembled WGS sequence"/>
</dbReference>
<feature type="transmembrane region" description="Helical" evidence="9">
    <location>
        <begin position="82"/>
        <end position="103"/>
    </location>
</feature>
<gene>
    <name evidence="10" type="ORF">BASA50_000730</name>
</gene>
<dbReference type="EMBL" id="JAFCIX010000575">
    <property type="protein sequence ID" value="KAH6586266.1"/>
    <property type="molecule type" value="Genomic_DNA"/>
</dbReference>
<keyword evidence="11" id="KW-1185">Reference proteome</keyword>
<dbReference type="PANTHER" id="PTHR12226">
    <property type="entry name" value="MANNOSE-P-DOLICHOL UTILIZATION DEFECT 1 LEC35 -RELATED"/>
    <property type="match status" value="1"/>
</dbReference>
<feature type="transmembrane region" description="Helical" evidence="9">
    <location>
        <begin position="115"/>
        <end position="133"/>
    </location>
</feature>
<dbReference type="Pfam" id="PF04193">
    <property type="entry name" value="PQ-loop"/>
    <property type="match status" value="2"/>
</dbReference>
<keyword evidence="5 8" id="KW-1133">Transmembrane helix</keyword>
<dbReference type="InterPro" id="IPR006603">
    <property type="entry name" value="PQ-loop_rpt"/>
</dbReference>
<sequence>MPVTSAASMSARSWPMGLLSEKILTPLLGETCADAILTLDTTRLDCFKLLLSKGLSIGIVGGSAILKVPQIINIVASGSAEGLSFASVFIETLAIAITVAYNYRLSNPFSTYGEGVFVNMQNIIILFLILGYRGEYSAMVVRGVVCGVLSACLFSDRLVPLRLLTTLQWSTIFLVIPSKVPQIWQNYKAGSTGQLSIVTVFLQFAGTIARVFTTLQEGLDSAILFSFISAALLNAILLLQFAFYYRSTYKKLPKNATIGSKQKQHIYASTVKLD</sequence>
<evidence type="ECO:0000256" key="7">
    <source>
        <dbReference type="ARBA" id="ARBA00038475"/>
    </source>
</evidence>
<feature type="transmembrane region" description="Helical" evidence="9">
    <location>
        <begin position="55"/>
        <end position="76"/>
    </location>
</feature>
<evidence type="ECO:0000256" key="1">
    <source>
        <dbReference type="ARBA" id="ARBA00004141"/>
    </source>
</evidence>
<feature type="transmembrane region" description="Helical" evidence="9">
    <location>
        <begin position="195"/>
        <end position="215"/>
    </location>
</feature>
<reference evidence="10 11" key="1">
    <citation type="submission" date="2021-02" db="EMBL/GenBank/DDBJ databases">
        <title>Variation within the Batrachochytrium salamandrivorans European outbreak.</title>
        <authorList>
            <person name="Kelly M."/>
            <person name="Pasmans F."/>
            <person name="Shea T.P."/>
            <person name="Munoz J.F."/>
            <person name="Carranza S."/>
            <person name="Cuomo C.A."/>
            <person name="Martel A."/>
        </authorList>
    </citation>
    <scope>NUCLEOTIDE SEQUENCE [LARGE SCALE GENOMIC DNA]</scope>
    <source>
        <strain evidence="10 11">AMFP18/2</strain>
    </source>
</reference>
<evidence type="ECO:0000256" key="9">
    <source>
        <dbReference type="SAM" id="Phobius"/>
    </source>
</evidence>
<name>A0ABQ8ETE4_9FUNG</name>
<feature type="transmembrane region" description="Helical" evidence="9">
    <location>
        <begin position="221"/>
        <end position="245"/>
    </location>
</feature>
<comment type="similarity">
    <text evidence="7 8">Belongs to the MPDU1 (TC 2.A.43.3) family.</text>
</comment>
<keyword evidence="3 8" id="KW-0812">Transmembrane</keyword>
<keyword evidence="4" id="KW-0677">Repeat</keyword>
<accession>A0ABQ8ETE4</accession>
<dbReference type="Gene3D" id="1.20.1280.290">
    <property type="match status" value="2"/>
</dbReference>
<keyword evidence="6 8" id="KW-0472">Membrane</keyword>
<proteinExistence type="inferred from homology"/>